<protein>
    <recommendedName>
        <fullName evidence="2">Solute-binding protein family 3/N-terminal domain-containing protein</fullName>
    </recommendedName>
</protein>
<dbReference type="PANTHER" id="PTHR35936:SF35">
    <property type="entry name" value="L-CYSTINE-BINDING PROTEIN TCYJ"/>
    <property type="match status" value="1"/>
</dbReference>
<name>A0A2S5DL07_9NEIS</name>
<dbReference type="Gene3D" id="3.40.190.10">
    <property type="entry name" value="Periplasmic binding protein-like II"/>
    <property type="match status" value="2"/>
</dbReference>
<dbReference type="PANTHER" id="PTHR35936">
    <property type="entry name" value="MEMBRANE-BOUND LYTIC MUREIN TRANSGLYCOSYLASE F"/>
    <property type="match status" value="1"/>
</dbReference>
<accession>A0A2S5DL07</accession>
<feature type="domain" description="Solute-binding protein family 3/N-terminal" evidence="2">
    <location>
        <begin position="106"/>
        <end position="338"/>
    </location>
</feature>
<reference evidence="4" key="1">
    <citation type="submission" date="2018-02" db="EMBL/GenBank/DDBJ databases">
        <authorList>
            <person name="O'Hara-Hanley K."/>
            <person name="Soby S."/>
        </authorList>
    </citation>
    <scope>NUCLEOTIDE SEQUENCE [LARGE SCALE GENOMIC DNA]</scope>
    <source>
        <strain evidence="4">MWU14-2602</strain>
    </source>
</reference>
<dbReference type="AlphaFoldDB" id="A0A2S5DL07"/>
<organism evidence="3 4">
    <name type="scientific">Chromobacterium alticapitis</name>
    <dbReference type="NCBI Taxonomy" id="2073169"/>
    <lineage>
        <taxon>Bacteria</taxon>
        <taxon>Pseudomonadati</taxon>
        <taxon>Pseudomonadota</taxon>
        <taxon>Betaproteobacteria</taxon>
        <taxon>Neisseriales</taxon>
        <taxon>Chromobacteriaceae</taxon>
        <taxon>Chromobacterium</taxon>
    </lineage>
</organism>
<keyword evidence="1" id="KW-0732">Signal</keyword>
<evidence type="ECO:0000313" key="3">
    <source>
        <dbReference type="EMBL" id="POZ63757.1"/>
    </source>
</evidence>
<dbReference type="Pfam" id="PF00497">
    <property type="entry name" value="SBP_bac_3"/>
    <property type="match status" value="1"/>
</dbReference>
<evidence type="ECO:0000256" key="1">
    <source>
        <dbReference type="ARBA" id="ARBA00022729"/>
    </source>
</evidence>
<sequence>MSSRRAGWPDWPASLRSQGAAAESLPVPPELAHCSWFDCLRSSAERSVRVSWLELIGNSTILAYILGEQQGACRLDEKGGYVRFKRFIGLCALAAPAWAGSLCDRPLSVGWEERPPYHYLGRDGQPAGYSVELLNQAAARLGCRVAYRQMPWSRALQDLRLGKVDAAMQALKTREREAYACYVPGYSISLVQLWVRRDHLAQWPVERLEDLGRLGLVRLGVTRGDSYGESVDGWLRKPPPTVRVDTGETLENGLRKLQLGRIDLLLATLDTVPNELARLPQQPAIAALSPVWRVGGAFYVFSKRSVSPGLCQAFADALRDMKRDGTVGRLYRSRFNIAYPDP</sequence>
<proteinExistence type="predicted"/>
<keyword evidence="4" id="KW-1185">Reference proteome</keyword>
<dbReference type="Proteomes" id="UP000237082">
    <property type="component" value="Unassembled WGS sequence"/>
</dbReference>
<gene>
    <name evidence="3" type="ORF">C2I19_01700</name>
</gene>
<dbReference type="SMART" id="SM00062">
    <property type="entry name" value="PBPb"/>
    <property type="match status" value="1"/>
</dbReference>
<dbReference type="InterPro" id="IPR001638">
    <property type="entry name" value="Solute-binding_3/MltF_N"/>
</dbReference>
<dbReference type="SUPFAM" id="SSF53850">
    <property type="entry name" value="Periplasmic binding protein-like II"/>
    <property type="match status" value="1"/>
</dbReference>
<evidence type="ECO:0000259" key="2">
    <source>
        <dbReference type="SMART" id="SM00062"/>
    </source>
</evidence>
<dbReference type="EMBL" id="PQWB01000009">
    <property type="protein sequence ID" value="POZ63757.1"/>
    <property type="molecule type" value="Genomic_DNA"/>
</dbReference>
<comment type="caution">
    <text evidence="3">The sequence shown here is derived from an EMBL/GenBank/DDBJ whole genome shotgun (WGS) entry which is preliminary data.</text>
</comment>
<evidence type="ECO:0000313" key="4">
    <source>
        <dbReference type="Proteomes" id="UP000237082"/>
    </source>
</evidence>